<feature type="chain" id="PRO_5003613881" evidence="1">
    <location>
        <begin position="22"/>
        <end position="248"/>
    </location>
</feature>
<dbReference type="EMBL" id="CP002191">
    <property type="protein sequence ID" value="AFD24650.1"/>
    <property type="molecule type" value="Genomic_DNA"/>
</dbReference>
<keyword evidence="1" id="KW-0732">Signal</keyword>
<name>H8GXJ0_DEIGI</name>
<dbReference type="PANTHER" id="PTHR39335">
    <property type="entry name" value="BLL4220 PROTEIN"/>
    <property type="match status" value="1"/>
</dbReference>
<feature type="signal peptide" evidence="1">
    <location>
        <begin position="1"/>
        <end position="21"/>
    </location>
</feature>
<dbReference type="RefSeq" id="WP_014684133.1">
    <property type="nucleotide sequence ID" value="NC_017790.1"/>
</dbReference>
<evidence type="ECO:0000256" key="1">
    <source>
        <dbReference type="SAM" id="SignalP"/>
    </source>
</evidence>
<dbReference type="InterPro" id="IPR005297">
    <property type="entry name" value="Lipoprotein_repeat"/>
</dbReference>
<organism evidence="2 3">
    <name type="scientific">Deinococcus gobiensis (strain DSM 21396 / JCM 16679 / CGMCC 1.7299 / I-0)</name>
    <dbReference type="NCBI Taxonomy" id="745776"/>
    <lineage>
        <taxon>Bacteria</taxon>
        <taxon>Thermotogati</taxon>
        <taxon>Deinococcota</taxon>
        <taxon>Deinococci</taxon>
        <taxon>Deinococcales</taxon>
        <taxon>Deinococcaceae</taxon>
        <taxon>Deinococcus</taxon>
    </lineage>
</organism>
<dbReference type="GO" id="GO:0043448">
    <property type="term" value="P:alkane catabolic process"/>
    <property type="evidence" value="ECO:0007669"/>
    <property type="project" value="TreeGrafter"/>
</dbReference>
<sequence length="248" mass="25871">MNNALRPAALLALALTSPALAQTTPATPSAAPLLSVRQDAKLGPILVGPDGRTLYLFTKDGPGRSSCTGLCAVAWPPLTATKVPARVAGIRGQLSLIQRADGEPQVAYNGIPLYYWKDDTKPGDTTGQGVQSVWFAVNPGPTVQLGRAGTLGSVLTGPNGLTLYTFAKDTAGVSNCTGTCAVNWPPLLVAQLPTRGTAVRGSLETLIRPDGSRQVTYQGKPLYYWKGDLKAGDATGEGVMNVWSAARP</sequence>
<reference evidence="2 3" key="1">
    <citation type="journal article" date="2012" name="PLoS ONE">
        <title>Genome sequence and transcriptome analysis of the radioresistant bacterium Deinococcus gobiensis: insights into the extreme environmental adaptations.</title>
        <authorList>
            <person name="Yuan M."/>
            <person name="Chen M."/>
            <person name="Zhang W."/>
            <person name="Lu W."/>
            <person name="Wang J."/>
            <person name="Yang M."/>
            <person name="Zhao P."/>
            <person name="Tang R."/>
            <person name="Li X."/>
            <person name="Hao Y."/>
            <person name="Zhou Z."/>
            <person name="Zhan Y."/>
            <person name="Yu H."/>
            <person name="Teng C."/>
            <person name="Yan Y."/>
            <person name="Ping S."/>
            <person name="Wang Y."/>
            <person name="Lin M."/>
        </authorList>
    </citation>
    <scope>NUCLEOTIDE SEQUENCE [LARGE SCALE GENOMIC DNA]</scope>
    <source>
        <strain evidence="2 3">I-0</strain>
    </source>
</reference>
<dbReference type="KEGG" id="dgo:DGo_CA0723"/>
<dbReference type="OrthoDB" id="9800666at2"/>
<proteinExistence type="predicted"/>
<keyword evidence="3" id="KW-1185">Reference proteome</keyword>
<evidence type="ECO:0000313" key="2">
    <source>
        <dbReference type="EMBL" id="AFD24650.1"/>
    </source>
</evidence>
<accession>H8GXJ0</accession>
<dbReference type="eggNOG" id="COG4315">
    <property type="taxonomic scope" value="Bacteria"/>
</dbReference>
<dbReference type="AlphaFoldDB" id="H8GXJ0"/>
<dbReference type="Proteomes" id="UP000007575">
    <property type="component" value="Chromosome"/>
</dbReference>
<dbReference type="PANTHER" id="PTHR39335:SF1">
    <property type="entry name" value="BLL4220 PROTEIN"/>
    <property type="match status" value="1"/>
</dbReference>
<dbReference type="STRING" id="745776.DGo_CA0723"/>
<gene>
    <name evidence="2" type="ordered locus">DGo_CA0723</name>
</gene>
<dbReference type="Pfam" id="PF03640">
    <property type="entry name" value="Lipoprotein_15"/>
    <property type="match status" value="4"/>
</dbReference>
<evidence type="ECO:0000313" key="3">
    <source>
        <dbReference type="Proteomes" id="UP000007575"/>
    </source>
</evidence>
<dbReference type="PATRIC" id="fig|745776.4.peg.740"/>
<protein>
    <submittedName>
        <fullName evidence="2">Lipoprotein</fullName>
    </submittedName>
</protein>
<keyword evidence="2" id="KW-0449">Lipoprotein</keyword>
<dbReference type="HOGENOM" id="CLU_058029_2_0_0"/>